<evidence type="ECO:0000256" key="3">
    <source>
        <dbReference type="SAM" id="Coils"/>
    </source>
</evidence>
<name>A0A517SGU6_9PLAN</name>
<keyword evidence="4" id="KW-0472">Membrane</keyword>
<sequence length="375" mass="41478">MTFVSLPARHTRSGFTGAPLQVLVVVILALGGGLAASYWLSEGRSEKFYGYVHPRMTTIAAPRSGVISTIEICSGDFVEPGSLIARLADDNLERRFESKQGQIASTEAELMRSQAQAELDLDWRLRDVDSDICELQLLAAKYQKERYDFELRRSMLSDSLASNQFAMLGGNDEFISSLIREQGESSEDRMVTVLRLEAAENAAEVSQAQIEWCAWNKSRLEKLRGRLPDVVKRSAGVDVLNAQLTQARRELQLIKAEREHLEIKSPAIGRIGVMQITAGSAVNPGGAIVDILDDIEREVVVQAPSEKILHFKCGEKVSVRFAGREEREGRIVKIAPQAQTVTSEVGSESFVEVRIQQVGEIWPDVPAGSRVTVRL</sequence>
<feature type="transmembrane region" description="Helical" evidence="4">
    <location>
        <begin position="20"/>
        <end position="40"/>
    </location>
</feature>
<accession>A0A517SGU6</accession>
<evidence type="ECO:0000313" key="5">
    <source>
        <dbReference type="EMBL" id="QDT55341.1"/>
    </source>
</evidence>
<dbReference type="Gene3D" id="2.40.30.170">
    <property type="match status" value="1"/>
</dbReference>
<keyword evidence="2 3" id="KW-0175">Coiled coil</keyword>
<dbReference type="Gene3D" id="2.40.50.100">
    <property type="match status" value="1"/>
</dbReference>
<dbReference type="AlphaFoldDB" id="A0A517SGU6"/>
<dbReference type="PANTHER" id="PTHR32347">
    <property type="entry name" value="EFFLUX SYSTEM COMPONENT YKNX-RELATED"/>
    <property type="match status" value="1"/>
</dbReference>
<dbReference type="InterPro" id="IPR050465">
    <property type="entry name" value="UPF0194_transport"/>
</dbReference>
<reference evidence="5 6" key="1">
    <citation type="submission" date="2019-02" db="EMBL/GenBank/DDBJ databases">
        <title>Deep-cultivation of Planctomycetes and their phenomic and genomic characterization uncovers novel biology.</title>
        <authorList>
            <person name="Wiegand S."/>
            <person name="Jogler M."/>
            <person name="Boedeker C."/>
            <person name="Pinto D."/>
            <person name="Vollmers J."/>
            <person name="Rivas-Marin E."/>
            <person name="Kohn T."/>
            <person name="Peeters S.H."/>
            <person name="Heuer A."/>
            <person name="Rast P."/>
            <person name="Oberbeckmann S."/>
            <person name="Bunk B."/>
            <person name="Jeske O."/>
            <person name="Meyerdierks A."/>
            <person name="Storesund J.E."/>
            <person name="Kallscheuer N."/>
            <person name="Luecker S."/>
            <person name="Lage O.M."/>
            <person name="Pohl T."/>
            <person name="Merkel B.J."/>
            <person name="Hornburger P."/>
            <person name="Mueller R.-W."/>
            <person name="Bruemmer F."/>
            <person name="Labrenz M."/>
            <person name="Spormann A.M."/>
            <person name="Op den Camp H."/>
            <person name="Overmann J."/>
            <person name="Amann R."/>
            <person name="Jetten M.S.M."/>
            <person name="Mascher T."/>
            <person name="Medema M.H."/>
            <person name="Devos D.P."/>
            <person name="Kaster A.-K."/>
            <person name="Ovreas L."/>
            <person name="Rohde M."/>
            <person name="Galperin M.Y."/>
            <person name="Jogler C."/>
        </authorList>
    </citation>
    <scope>NUCLEOTIDE SEQUENCE [LARGE SCALE GENOMIC DNA]</scope>
    <source>
        <strain evidence="5 6">Pan44</strain>
    </source>
</reference>
<comment type="subcellular location">
    <subcellularLocation>
        <location evidence="1">Cell envelope</location>
    </subcellularLocation>
</comment>
<dbReference type="KEGG" id="ccos:Pan44_33840"/>
<evidence type="ECO:0000256" key="2">
    <source>
        <dbReference type="ARBA" id="ARBA00023054"/>
    </source>
</evidence>
<proteinExistence type="predicted"/>
<dbReference type="Gene3D" id="1.10.287.470">
    <property type="entry name" value="Helix hairpin bin"/>
    <property type="match status" value="1"/>
</dbReference>
<dbReference type="PANTHER" id="PTHR32347:SF23">
    <property type="entry name" value="BLL5650 PROTEIN"/>
    <property type="match status" value="1"/>
</dbReference>
<evidence type="ECO:0000313" key="6">
    <source>
        <dbReference type="Proteomes" id="UP000315700"/>
    </source>
</evidence>
<gene>
    <name evidence="5" type="ORF">Pan44_33840</name>
</gene>
<keyword evidence="6" id="KW-1185">Reference proteome</keyword>
<dbReference type="EMBL" id="CP036271">
    <property type="protein sequence ID" value="QDT55341.1"/>
    <property type="molecule type" value="Genomic_DNA"/>
</dbReference>
<dbReference type="Proteomes" id="UP000315700">
    <property type="component" value="Chromosome"/>
</dbReference>
<evidence type="ECO:0000256" key="1">
    <source>
        <dbReference type="ARBA" id="ARBA00004196"/>
    </source>
</evidence>
<dbReference type="InParanoid" id="A0A517SGU6"/>
<dbReference type="GO" id="GO:0030313">
    <property type="term" value="C:cell envelope"/>
    <property type="evidence" value="ECO:0007669"/>
    <property type="project" value="UniProtKB-SubCell"/>
</dbReference>
<dbReference type="RefSeq" id="WP_145031106.1">
    <property type="nucleotide sequence ID" value="NZ_CP036271.1"/>
</dbReference>
<feature type="coiled-coil region" evidence="3">
    <location>
        <begin position="237"/>
        <end position="264"/>
    </location>
</feature>
<dbReference type="OrthoDB" id="209550at2"/>
<protein>
    <submittedName>
        <fullName evidence="5">Putative efflux pump membrane fusion protein</fullName>
    </submittedName>
</protein>
<evidence type="ECO:0000256" key="4">
    <source>
        <dbReference type="SAM" id="Phobius"/>
    </source>
</evidence>
<dbReference type="SUPFAM" id="SSF111369">
    <property type="entry name" value="HlyD-like secretion proteins"/>
    <property type="match status" value="1"/>
</dbReference>
<organism evidence="5 6">
    <name type="scientific">Caulifigura coniformis</name>
    <dbReference type="NCBI Taxonomy" id="2527983"/>
    <lineage>
        <taxon>Bacteria</taxon>
        <taxon>Pseudomonadati</taxon>
        <taxon>Planctomycetota</taxon>
        <taxon>Planctomycetia</taxon>
        <taxon>Planctomycetales</taxon>
        <taxon>Planctomycetaceae</taxon>
        <taxon>Caulifigura</taxon>
    </lineage>
</organism>
<keyword evidence="4" id="KW-0812">Transmembrane</keyword>
<keyword evidence="4" id="KW-1133">Transmembrane helix</keyword>